<feature type="domain" description="PH" evidence="2">
    <location>
        <begin position="6"/>
        <end position="118"/>
    </location>
</feature>
<feature type="compositionally biased region" description="Basic and acidic residues" evidence="1">
    <location>
        <begin position="612"/>
        <end position="623"/>
    </location>
</feature>
<dbReference type="InterPro" id="IPR001849">
    <property type="entry name" value="PH_domain"/>
</dbReference>
<feature type="compositionally biased region" description="Basic and acidic residues" evidence="1">
    <location>
        <begin position="483"/>
        <end position="511"/>
    </location>
</feature>
<dbReference type="EMBL" id="CASHTH010000889">
    <property type="protein sequence ID" value="CAI8008721.1"/>
    <property type="molecule type" value="Genomic_DNA"/>
</dbReference>
<dbReference type="PANTHER" id="PTHR21258">
    <property type="entry name" value="DOCKING PROTEIN RELATED"/>
    <property type="match status" value="1"/>
</dbReference>
<evidence type="ECO:0000313" key="4">
    <source>
        <dbReference type="EMBL" id="CAI8008721.1"/>
    </source>
</evidence>
<name>A0AA35RE68_GEOBA</name>
<dbReference type="InterPro" id="IPR050996">
    <property type="entry name" value="Docking_Protein_DOK"/>
</dbReference>
<dbReference type="GO" id="GO:0007169">
    <property type="term" value="P:cell surface receptor protein tyrosine kinase signaling pathway"/>
    <property type="evidence" value="ECO:0007669"/>
    <property type="project" value="TreeGrafter"/>
</dbReference>
<dbReference type="PROSITE" id="PS51064">
    <property type="entry name" value="IRS_PTB"/>
    <property type="match status" value="1"/>
</dbReference>
<feature type="compositionally biased region" description="Basic and acidic residues" evidence="1">
    <location>
        <begin position="560"/>
        <end position="577"/>
    </location>
</feature>
<dbReference type="SMART" id="SM01244">
    <property type="entry name" value="IRS"/>
    <property type="match status" value="1"/>
</dbReference>
<evidence type="ECO:0000313" key="5">
    <source>
        <dbReference type="Proteomes" id="UP001174909"/>
    </source>
</evidence>
<feature type="compositionally biased region" description="Gly residues" evidence="1">
    <location>
        <begin position="601"/>
        <end position="611"/>
    </location>
</feature>
<gene>
    <name evidence="4" type="ORF">GBAR_LOCUS5945</name>
</gene>
<evidence type="ECO:0000259" key="2">
    <source>
        <dbReference type="PROSITE" id="PS50003"/>
    </source>
</evidence>
<dbReference type="InterPro" id="IPR011993">
    <property type="entry name" value="PH-like_dom_sf"/>
</dbReference>
<dbReference type="InterPro" id="IPR002404">
    <property type="entry name" value="IRS_PTB"/>
</dbReference>
<organism evidence="4 5">
    <name type="scientific">Geodia barretti</name>
    <name type="common">Barrett's horny sponge</name>
    <dbReference type="NCBI Taxonomy" id="519541"/>
    <lineage>
        <taxon>Eukaryota</taxon>
        <taxon>Metazoa</taxon>
        <taxon>Porifera</taxon>
        <taxon>Demospongiae</taxon>
        <taxon>Heteroscleromorpha</taxon>
        <taxon>Tetractinellida</taxon>
        <taxon>Astrophorina</taxon>
        <taxon>Geodiidae</taxon>
        <taxon>Geodia</taxon>
    </lineage>
</organism>
<sequence>MATEPSVVFQGVLELGKESTAGSMSSRDWRSRLFVLCRDPGNKTSSLYMYKDPKKKWQKQTPKAILQLIPSFQVSLAHTSGYQFPLQLTVADHPPLFLAAPSYHLMNQWIYHLQTQRFLNSGKLGTFVCTVEAQSWSHTSLIGAHGECLLAITTNSEILCALASSRQVVGVWPFNCLRRYWCGESVFGFEAGKRSPRGEGTFTFATTQDEEIYRMLKRYIDKAKQVSLHGNRHRPVGLAGGTGGVGGGDVENRPKLPLPAKSPAHISPAGLSNEDRIPSGEEYAQIPLQDVLVGLPSSTSPLQRRGSLHHTDVSGPNPMYSLKRAQTARPKRIQQWVEQTEAAITAQGREEGGAVGGANTPPLPVLPRVRKSATTLAEEDMYSHTQHVMPAPFQRHATVHNVVEESTYHTLVHEKCKRRASEGGGGGGEGIYSIAYPSGGDGRQVMIPEAGNEYGTLGSRDAVDFHPSRNGLPSSGSPQPPAEGKKEEEEEERTKEGTKRRDEGEKEERKVTVSTAPKDLISPGFEDSMTENLMYGSRVEVFARGRGQKLEEQVIEEGEEGKRKEGEGEQLVQERPRLLSLEGVSGGAANGGSSEKVNGKSGEGGGGGGGEIQRDAKGYSKVDKSKKKRTEDVGEDAPPPLPPRLYEEPEDDTGLLSHATPPISPVLVSAAVSAALPLPVSDV</sequence>
<evidence type="ECO:0000256" key="1">
    <source>
        <dbReference type="SAM" id="MobiDB-lite"/>
    </source>
</evidence>
<dbReference type="SMART" id="SM00233">
    <property type="entry name" value="PH"/>
    <property type="match status" value="1"/>
</dbReference>
<protein>
    <submittedName>
        <fullName evidence="4">Docking protein 1</fullName>
    </submittedName>
</protein>
<comment type="caution">
    <text evidence="4">The sequence shown here is derived from an EMBL/GenBank/DDBJ whole genome shotgun (WGS) entry which is preliminary data.</text>
</comment>
<dbReference type="SMART" id="SM00310">
    <property type="entry name" value="PTBI"/>
    <property type="match status" value="1"/>
</dbReference>
<dbReference type="SUPFAM" id="SSF50729">
    <property type="entry name" value="PH domain-like"/>
    <property type="match status" value="2"/>
</dbReference>
<feature type="domain" description="IRS-type PTB" evidence="3">
    <location>
        <begin position="123"/>
        <end position="230"/>
    </location>
</feature>
<dbReference type="Pfam" id="PF00169">
    <property type="entry name" value="PH"/>
    <property type="match status" value="1"/>
</dbReference>
<dbReference type="CDD" id="cd00821">
    <property type="entry name" value="PH"/>
    <property type="match status" value="1"/>
</dbReference>
<feature type="region of interest" description="Disordered" evidence="1">
    <location>
        <begin position="452"/>
        <end position="527"/>
    </location>
</feature>
<dbReference type="Gene3D" id="2.30.29.30">
    <property type="entry name" value="Pleckstrin-homology domain (PH domain)/Phosphotyrosine-binding domain (PTB)"/>
    <property type="match status" value="2"/>
</dbReference>
<evidence type="ECO:0000259" key="3">
    <source>
        <dbReference type="PROSITE" id="PS51064"/>
    </source>
</evidence>
<keyword evidence="5" id="KW-1185">Reference proteome</keyword>
<dbReference type="AlphaFoldDB" id="A0AA35RE68"/>
<reference evidence="4" key="1">
    <citation type="submission" date="2023-03" db="EMBL/GenBank/DDBJ databases">
        <authorList>
            <person name="Steffen K."/>
            <person name="Cardenas P."/>
        </authorList>
    </citation>
    <scope>NUCLEOTIDE SEQUENCE</scope>
</reference>
<dbReference type="PROSITE" id="PS50003">
    <property type="entry name" value="PH_DOMAIN"/>
    <property type="match status" value="1"/>
</dbReference>
<dbReference type="GO" id="GO:0005737">
    <property type="term" value="C:cytoplasm"/>
    <property type="evidence" value="ECO:0007669"/>
    <property type="project" value="TreeGrafter"/>
</dbReference>
<dbReference type="PANTHER" id="PTHR21258:SF62">
    <property type="entry name" value="INSULIN RECEPTOR SUBSTRATE 1"/>
    <property type="match status" value="1"/>
</dbReference>
<accession>A0AA35RE68</accession>
<proteinExistence type="predicted"/>
<dbReference type="Pfam" id="PF02174">
    <property type="entry name" value="IRS"/>
    <property type="match status" value="1"/>
</dbReference>
<dbReference type="Proteomes" id="UP001174909">
    <property type="component" value="Unassembled WGS sequence"/>
</dbReference>
<feature type="region of interest" description="Disordered" evidence="1">
    <location>
        <begin position="543"/>
        <end position="661"/>
    </location>
</feature>
<feature type="compositionally biased region" description="Low complexity" evidence="1">
    <location>
        <begin position="591"/>
        <end position="600"/>
    </location>
</feature>